<name>A0A162LFR2_9CLOT</name>
<protein>
    <submittedName>
        <fullName evidence="2">Uncharacterized protein</fullName>
    </submittedName>
</protein>
<gene>
    <name evidence="3" type="ORF">CLCOS_12910</name>
    <name evidence="2" type="ORF">WX73_00585</name>
</gene>
<evidence type="ECO:0000313" key="5">
    <source>
        <dbReference type="Proteomes" id="UP000093694"/>
    </source>
</evidence>
<evidence type="ECO:0000313" key="2">
    <source>
        <dbReference type="EMBL" id="OAA92916.1"/>
    </source>
</evidence>
<dbReference type="PATRIC" id="fig|1705578.3.peg.967"/>
<evidence type="ECO:0000256" key="1">
    <source>
        <dbReference type="ARBA" id="ARBA00022729"/>
    </source>
</evidence>
<proteinExistence type="predicted"/>
<reference evidence="3 5" key="2">
    <citation type="journal article" date="2016" name="Front. Microbiol.">
        <title>Industrial Acetogenic Biocatalysts: A Comparative Metabolic and Genomic Analysis.</title>
        <authorList>
            <person name="Bengelsdorf F."/>
            <person name="Poehlein A."/>
            <person name="Sonja S."/>
            <person name="Erz C."/>
            <person name="Hummel T."/>
            <person name="Hoffmeister S."/>
            <person name="Daniel R."/>
            <person name="Durre P."/>
        </authorList>
    </citation>
    <scope>NUCLEOTIDE SEQUENCE [LARGE SCALE GENOMIC DNA]</scope>
    <source>
        <strain evidence="3 5">PTA-10522</strain>
    </source>
</reference>
<evidence type="ECO:0000313" key="4">
    <source>
        <dbReference type="Proteomes" id="UP000077384"/>
    </source>
</evidence>
<dbReference type="SUPFAM" id="SSF53850">
    <property type="entry name" value="Periplasmic binding protein-like II"/>
    <property type="match status" value="1"/>
</dbReference>
<keyword evidence="1" id="KW-0732">Signal</keyword>
<dbReference type="RefSeq" id="WP_063601333.1">
    <property type="nucleotide sequence ID" value="NZ_LITQ01000016.1"/>
</dbReference>
<dbReference type="Gene3D" id="3.40.190.10">
    <property type="entry name" value="Periplasmic binding protein-like II"/>
    <property type="match status" value="1"/>
</dbReference>
<dbReference type="PANTHER" id="PTHR30006">
    <property type="entry name" value="THIAMINE-BINDING PERIPLASMIC PROTEIN-RELATED"/>
    <property type="match status" value="1"/>
</dbReference>
<accession>A0A162LFR2</accession>
<organism evidence="2 4">
    <name type="scientific">Clostridium coskatii</name>
    <dbReference type="NCBI Taxonomy" id="1705578"/>
    <lineage>
        <taxon>Bacteria</taxon>
        <taxon>Bacillati</taxon>
        <taxon>Bacillota</taxon>
        <taxon>Clostridia</taxon>
        <taxon>Eubacteriales</taxon>
        <taxon>Clostridiaceae</taxon>
        <taxon>Clostridium</taxon>
    </lineage>
</organism>
<keyword evidence="5" id="KW-1185">Reference proteome</keyword>
<dbReference type="EMBL" id="LITQ01000016">
    <property type="protein sequence ID" value="OAA92916.1"/>
    <property type="molecule type" value="Genomic_DNA"/>
</dbReference>
<dbReference type="PANTHER" id="PTHR30006:SF2">
    <property type="entry name" value="ABC TRANSPORTER SUBSTRATE-BINDING PROTEIN"/>
    <property type="match status" value="1"/>
</dbReference>
<dbReference type="Proteomes" id="UP000093694">
    <property type="component" value="Unassembled WGS sequence"/>
</dbReference>
<sequence length="338" mass="38812">MLEEDVSIRKTNFLAHIVCPMQQIFRRNFQIELNQYKKLTGKTFKCHISVGCGGSDKYDDVWKVKNIEDFPDIVASVTFGSFFRKDFIEKFVDKGYFKSVMGKKVNKDFVRAGLEDPDGNYSVYSVFPLVMLVDKNKLGNLPMPKKWSDLLKPIYKNNIIVSGSQKGIGELLPMYIYKDYGEKGLQMLAANIKDGWHASKMSKAAGTLNNEGAAIYVLSWFFAKVCPRKECVSVVWPEDGAIAEPIYMLVKKSKINELEEIINFITGSEYGQKCASYYFPSANAAIDNNLPQNASFKWLGWEYIKRSDIYEVKEYVRDKIMQYYKLKNRVRGGFKNET</sequence>
<reference evidence="2 4" key="1">
    <citation type="journal article" date="2015" name="Biotechnol. Bioeng.">
        <title>Genome sequence and phenotypic characterization of Caulobacter segnis.</title>
        <authorList>
            <person name="Patel S."/>
            <person name="Fletcher B."/>
            <person name="Scott D.C."/>
            <person name="Ely B."/>
        </authorList>
    </citation>
    <scope>NUCLEOTIDE SEQUENCE [LARGE SCALE GENOMIC DNA]</scope>
    <source>
        <strain evidence="2 4">PS02</strain>
    </source>
</reference>
<dbReference type="EMBL" id="LROR01000036">
    <property type="protein sequence ID" value="OBR95858.1"/>
    <property type="molecule type" value="Genomic_DNA"/>
</dbReference>
<comment type="caution">
    <text evidence="2">The sequence shown here is derived from an EMBL/GenBank/DDBJ whole genome shotgun (WGS) entry which is preliminary data.</text>
</comment>
<evidence type="ECO:0000313" key="3">
    <source>
        <dbReference type="EMBL" id="OBR95858.1"/>
    </source>
</evidence>
<dbReference type="AlphaFoldDB" id="A0A162LFR2"/>
<dbReference type="Pfam" id="PF13343">
    <property type="entry name" value="SBP_bac_6"/>
    <property type="match status" value="1"/>
</dbReference>
<dbReference type="Proteomes" id="UP000077384">
    <property type="component" value="Unassembled WGS sequence"/>
</dbReference>